<comment type="caution">
    <text evidence="3">The sequence shown here is derived from an EMBL/GenBank/DDBJ whole genome shotgun (WGS) entry which is preliminary data.</text>
</comment>
<protein>
    <recommendedName>
        <fullName evidence="2">Protein kinase domain-containing protein</fullName>
    </recommendedName>
</protein>
<accession>A0A9W6VUS0</accession>
<feature type="region of interest" description="Disordered" evidence="1">
    <location>
        <begin position="34"/>
        <end position="59"/>
    </location>
</feature>
<feature type="compositionally biased region" description="Basic and acidic residues" evidence="1">
    <location>
        <begin position="36"/>
        <end position="50"/>
    </location>
</feature>
<gene>
    <name evidence="3" type="ORF">Airi02_038420</name>
</gene>
<dbReference type="InterPro" id="IPR008271">
    <property type="entry name" value="Ser/Thr_kinase_AS"/>
</dbReference>
<evidence type="ECO:0000259" key="2">
    <source>
        <dbReference type="PROSITE" id="PS50011"/>
    </source>
</evidence>
<dbReference type="PROSITE" id="PS50011">
    <property type="entry name" value="PROTEIN_KINASE_DOM"/>
    <property type="match status" value="1"/>
</dbReference>
<dbReference type="GO" id="GO:0004672">
    <property type="term" value="F:protein kinase activity"/>
    <property type="evidence" value="ECO:0007669"/>
    <property type="project" value="InterPro"/>
</dbReference>
<dbReference type="Pfam" id="PF00496">
    <property type="entry name" value="SBP_bac_5"/>
    <property type="match status" value="1"/>
</dbReference>
<dbReference type="SUPFAM" id="SSF53850">
    <property type="entry name" value="Periplasmic binding protein-like II"/>
    <property type="match status" value="1"/>
</dbReference>
<name>A0A9W6VUS0_9ACTN</name>
<dbReference type="InterPro" id="IPR011009">
    <property type="entry name" value="Kinase-like_dom_sf"/>
</dbReference>
<dbReference type="CDD" id="cd14014">
    <property type="entry name" value="STKc_PknB_like"/>
    <property type="match status" value="1"/>
</dbReference>
<dbReference type="Pfam" id="PF00069">
    <property type="entry name" value="Pkinase"/>
    <property type="match status" value="1"/>
</dbReference>
<dbReference type="SUPFAM" id="SSF56112">
    <property type="entry name" value="Protein kinase-like (PK-like)"/>
    <property type="match status" value="1"/>
</dbReference>
<organism evidence="3 4">
    <name type="scientific">Actinoallomurus iriomotensis</name>
    <dbReference type="NCBI Taxonomy" id="478107"/>
    <lineage>
        <taxon>Bacteria</taxon>
        <taxon>Bacillati</taxon>
        <taxon>Actinomycetota</taxon>
        <taxon>Actinomycetes</taxon>
        <taxon>Streptosporangiales</taxon>
        <taxon>Thermomonosporaceae</taxon>
        <taxon>Actinoallomurus</taxon>
    </lineage>
</organism>
<dbReference type="PANTHER" id="PTHR30290:SF83">
    <property type="entry name" value="ABC TRANSPORTER SUBSTRATE-BINDING PROTEIN"/>
    <property type="match status" value="1"/>
</dbReference>
<feature type="region of interest" description="Disordered" evidence="1">
    <location>
        <begin position="291"/>
        <end position="353"/>
    </location>
</feature>
<dbReference type="InterPro" id="IPR000719">
    <property type="entry name" value="Prot_kinase_dom"/>
</dbReference>
<reference evidence="3" key="1">
    <citation type="submission" date="2023-03" db="EMBL/GenBank/DDBJ databases">
        <title>Actinoallomurus iriomotensis NBRC 103684.</title>
        <authorList>
            <person name="Ichikawa N."/>
            <person name="Sato H."/>
            <person name="Tonouchi N."/>
        </authorList>
    </citation>
    <scope>NUCLEOTIDE SEQUENCE</scope>
    <source>
        <strain evidence="3">NBRC 103684</strain>
    </source>
</reference>
<feature type="compositionally biased region" description="Pro residues" evidence="1">
    <location>
        <begin position="328"/>
        <end position="350"/>
    </location>
</feature>
<dbReference type="InterPro" id="IPR039424">
    <property type="entry name" value="SBP_5"/>
</dbReference>
<dbReference type="CDD" id="cd08506">
    <property type="entry name" value="PBP2_clavulanate_OppA2"/>
    <property type="match status" value="1"/>
</dbReference>
<keyword evidence="4" id="KW-1185">Reference proteome</keyword>
<dbReference type="Gene3D" id="1.10.510.10">
    <property type="entry name" value="Transferase(Phosphotransferase) domain 1"/>
    <property type="match status" value="1"/>
</dbReference>
<evidence type="ECO:0000313" key="4">
    <source>
        <dbReference type="Proteomes" id="UP001165074"/>
    </source>
</evidence>
<feature type="compositionally biased region" description="Pro residues" evidence="1">
    <location>
        <begin position="297"/>
        <end position="309"/>
    </location>
</feature>
<dbReference type="GO" id="GO:0015833">
    <property type="term" value="P:peptide transport"/>
    <property type="evidence" value="ECO:0007669"/>
    <property type="project" value="TreeGrafter"/>
</dbReference>
<dbReference type="Gene3D" id="3.40.190.10">
    <property type="entry name" value="Periplasmic binding protein-like II"/>
    <property type="match status" value="1"/>
</dbReference>
<dbReference type="GO" id="GO:0005524">
    <property type="term" value="F:ATP binding"/>
    <property type="evidence" value="ECO:0007669"/>
    <property type="project" value="InterPro"/>
</dbReference>
<feature type="domain" description="Protein kinase" evidence="2">
    <location>
        <begin position="18"/>
        <end position="288"/>
    </location>
</feature>
<dbReference type="Proteomes" id="UP001165074">
    <property type="component" value="Unassembled WGS sequence"/>
</dbReference>
<dbReference type="EMBL" id="BSTK01000005">
    <property type="protein sequence ID" value="GLY85913.1"/>
    <property type="molecule type" value="Genomic_DNA"/>
</dbReference>
<sequence>MPGSRPLRPDDPERLGDYRLIGLLGEGGQGVVYLGERLDDGEASDGESKGGEPSGDASRERFAIKLLRTHLSGDERARRYFARELSAAQRIDPSFTARIVEADVEGRTPYIVSEYVEGRPLSDAVREQGPLAGAELHALAVGTLRALAAIHQANVVHRDFKPSNVLLSADRPRVIDFGIARALDSTMSMTSGVVGTPAYMAPEQLNGHRLTPAVDVFAWGATMVFAATGRSPFGQDSIPAMMNRILTADPDIGAIASPLRELVWYCLYKDSAHRPTVPQLLAGLEENTSAAGAFAPTPTPQPAALPAPASPWGAGPGQWEGGWQSLPPDAPPPTQPPWGAPPHDTTPPPGVRKNRRWLPAVAASAGVVLVAAASVAIVQLTHKGDHPSPGPTGKAGVAAAADAALTKVVNPSTAKGGTLRLTQPSDFDSLDPGDMYLAGSWNISRLYARSLLTYRAGAGAAGLRPVPDLANGPGQPSDDLKTWTYKLRSGVKFEDGTPVTAKDVRYAVARTFATDVFFLGPQYFREMLDAGSYAGPYKDKNLDDFDGVTTPDDQTVVFHLKKPFADFDYLAALPQTAPVPGAKDTGAQYKNHPMSTGPYKFESYSPGKSLSLVRDPAWSSDGIRTQLPDRIEVQFGLAADAVDQQLLGGQADLNPSGVGLADAARAKAFADPSLKKNTDSLISGYLRYIALSTKVAPFDNVHCRRAVQYAVDRTAVQTADGGPLGAEVATNMAPPVLVGRQRFDQYPASADKVREELAACGKPSGFTTTLAIRQGRPKDLAVASAVQQSLRRAGIEVKIQQYDAARFFTDYAGKPSYVHGHDIGMILSVWGPDFPTATGFFPLVVDGRQILPSGNNNLAELNDSTVNGLLDQADQARDQTTREGLTARIDQAVMATAAIVPLVYDKVVLYRGTRLTNAAVSPVYVGYDLATTGVG</sequence>
<dbReference type="GO" id="GO:1904680">
    <property type="term" value="F:peptide transmembrane transporter activity"/>
    <property type="evidence" value="ECO:0007669"/>
    <property type="project" value="TreeGrafter"/>
</dbReference>
<proteinExistence type="predicted"/>
<dbReference type="InterPro" id="IPR000914">
    <property type="entry name" value="SBP_5_dom"/>
</dbReference>
<evidence type="ECO:0000313" key="3">
    <source>
        <dbReference type="EMBL" id="GLY85913.1"/>
    </source>
</evidence>
<dbReference type="Gene3D" id="3.30.200.20">
    <property type="entry name" value="Phosphorylase Kinase, domain 1"/>
    <property type="match status" value="1"/>
</dbReference>
<dbReference type="RefSeq" id="WP_285573241.1">
    <property type="nucleotide sequence ID" value="NZ_BSTK01000005.1"/>
</dbReference>
<dbReference type="PROSITE" id="PS00108">
    <property type="entry name" value="PROTEIN_KINASE_ST"/>
    <property type="match status" value="1"/>
</dbReference>
<dbReference type="AlphaFoldDB" id="A0A9W6VUS0"/>
<dbReference type="PANTHER" id="PTHR30290">
    <property type="entry name" value="PERIPLASMIC BINDING COMPONENT OF ABC TRANSPORTER"/>
    <property type="match status" value="1"/>
</dbReference>
<dbReference type="Gene3D" id="3.10.105.10">
    <property type="entry name" value="Dipeptide-binding Protein, Domain 3"/>
    <property type="match status" value="1"/>
</dbReference>
<evidence type="ECO:0000256" key="1">
    <source>
        <dbReference type="SAM" id="MobiDB-lite"/>
    </source>
</evidence>